<feature type="non-terminal residue" evidence="4">
    <location>
        <position position="1"/>
    </location>
</feature>
<dbReference type="Proteomes" id="UP001301769">
    <property type="component" value="Unassembled WGS sequence"/>
</dbReference>
<evidence type="ECO:0000313" key="4">
    <source>
        <dbReference type="EMBL" id="KAK4205827.1"/>
    </source>
</evidence>
<feature type="compositionally biased region" description="Polar residues" evidence="2">
    <location>
        <begin position="158"/>
        <end position="170"/>
    </location>
</feature>
<sequence>SSSIDDDFDKDFIDVFYWFKRADNIRISENRWRNYAFSLEDQIKDLRQQLSLTKPASAARQPPVSTASDPASRTCRKCQAVLPSKNQLFKHIFANECGPATAANTVVSVKAVDALPSPPVNGLTVPATPRQPPTPSSQPSTLLLPDRQPTLPSKGRGFNNNKPTAATVTKPSVKPADALTSPAKTTLTLPSSPCQPATPSAEPSQAHNCQQCGLSFPSRNRLFAHLDSEQHARPRPTKTRKSLSSSAIKNASTSCAGSIWEDFSCLEALFKRMVQSARDQGWFVPAVNCSVSSDGPAG</sequence>
<proteinExistence type="predicted"/>
<feature type="compositionally biased region" description="Polar residues" evidence="2">
    <location>
        <begin position="182"/>
        <end position="206"/>
    </location>
</feature>
<keyword evidence="1" id="KW-0862">Zinc</keyword>
<protein>
    <recommendedName>
        <fullName evidence="3">C2H2-type domain-containing protein</fullName>
    </recommendedName>
</protein>
<feature type="domain" description="C2H2-type" evidence="3">
    <location>
        <begin position="207"/>
        <end position="236"/>
    </location>
</feature>
<dbReference type="GO" id="GO:0008270">
    <property type="term" value="F:zinc ion binding"/>
    <property type="evidence" value="ECO:0007669"/>
    <property type="project" value="UniProtKB-KW"/>
</dbReference>
<evidence type="ECO:0000256" key="2">
    <source>
        <dbReference type="SAM" id="MobiDB-lite"/>
    </source>
</evidence>
<feature type="region of interest" description="Disordered" evidence="2">
    <location>
        <begin position="53"/>
        <end position="73"/>
    </location>
</feature>
<reference evidence="4" key="1">
    <citation type="journal article" date="2023" name="Mol. Phylogenet. Evol.">
        <title>Genome-scale phylogeny and comparative genomics of the fungal order Sordariales.</title>
        <authorList>
            <person name="Hensen N."/>
            <person name="Bonometti L."/>
            <person name="Westerberg I."/>
            <person name="Brannstrom I.O."/>
            <person name="Guillou S."/>
            <person name="Cros-Aarteil S."/>
            <person name="Calhoun S."/>
            <person name="Haridas S."/>
            <person name="Kuo A."/>
            <person name="Mondo S."/>
            <person name="Pangilinan J."/>
            <person name="Riley R."/>
            <person name="LaButti K."/>
            <person name="Andreopoulos B."/>
            <person name="Lipzen A."/>
            <person name="Chen C."/>
            <person name="Yan M."/>
            <person name="Daum C."/>
            <person name="Ng V."/>
            <person name="Clum A."/>
            <person name="Steindorff A."/>
            <person name="Ohm R.A."/>
            <person name="Martin F."/>
            <person name="Silar P."/>
            <person name="Natvig D.O."/>
            <person name="Lalanne C."/>
            <person name="Gautier V."/>
            <person name="Ament-Velasquez S.L."/>
            <person name="Kruys A."/>
            <person name="Hutchinson M.I."/>
            <person name="Powell A.J."/>
            <person name="Barry K."/>
            <person name="Miller A.N."/>
            <person name="Grigoriev I.V."/>
            <person name="Debuchy R."/>
            <person name="Gladieux P."/>
            <person name="Hiltunen Thoren M."/>
            <person name="Johannesson H."/>
        </authorList>
    </citation>
    <scope>NUCLEOTIDE SEQUENCE</scope>
    <source>
        <strain evidence="4">PSN293</strain>
    </source>
</reference>
<dbReference type="SMART" id="SM00355">
    <property type="entry name" value="ZnF_C2H2"/>
    <property type="match status" value="2"/>
</dbReference>
<gene>
    <name evidence="4" type="ORF">QBC37DRAFT_381727</name>
</gene>
<evidence type="ECO:0000259" key="3">
    <source>
        <dbReference type="PROSITE" id="PS50157"/>
    </source>
</evidence>
<dbReference type="PROSITE" id="PS00028">
    <property type="entry name" value="ZINC_FINGER_C2H2_1"/>
    <property type="match status" value="1"/>
</dbReference>
<dbReference type="InterPro" id="IPR013087">
    <property type="entry name" value="Znf_C2H2_type"/>
</dbReference>
<keyword evidence="1" id="KW-0479">Metal-binding</keyword>
<accession>A0AAN6XY75</accession>
<evidence type="ECO:0000256" key="1">
    <source>
        <dbReference type="PROSITE-ProRule" id="PRU00042"/>
    </source>
</evidence>
<dbReference type="AlphaFoldDB" id="A0AAN6XY75"/>
<evidence type="ECO:0000313" key="5">
    <source>
        <dbReference type="Proteomes" id="UP001301769"/>
    </source>
</evidence>
<dbReference type="PROSITE" id="PS50157">
    <property type="entry name" value="ZINC_FINGER_C2H2_2"/>
    <property type="match status" value="1"/>
</dbReference>
<name>A0AAN6XY75_9PEZI</name>
<dbReference type="EMBL" id="MU858776">
    <property type="protein sequence ID" value="KAK4205827.1"/>
    <property type="molecule type" value="Genomic_DNA"/>
</dbReference>
<organism evidence="4 5">
    <name type="scientific">Rhypophila decipiens</name>
    <dbReference type="NCBI Taxonomy" id="261697"/>
    <lineage>
        <taxon>Eukaryota</taxon>
        <taxon>Fungi</taxon>
        <taxon>Dikarya</taxon>
        <taxon>Ascomycota</taxon>
        <taxon>Pezizomycotina</taxon>
        <taxon>Sordariomycetes</taxon>
        <taxon>Sordariomycetidae</taxon>
        <taxon>Sordariales</taxon>
        <taxon>Naviculisporaceae</taxon>
        <taxon>Rhypophila</taxon>
    </lineage>
</organism>
<comment type="caution">
    <text evidence="4">The sequence shown here is derived from an EMBL/GenBank/DDBJ whole genome shotgun (WGS) entry which is preliminary data.</text>
</comment>
<keyword evidence="1" id="KW-0863">Zinc-finger</keyword>
<reference evidence="4" key="2">
    <citation type="submission" date="2023-05" db="EMBL/GenBank/DDBJ databases">
        <authorList>
            <consortium name="Lawrence Berkeley National Laboratory"/>
            <person name="Steindorff A."/>
            <person name="Hensen N."/>
            <person name="Bonometti L."/>
            <person name="Westerberg I."/>
            <person name="Brannstrom I.O."/>
            <person name="Guillou S."/>
            <person name="Cros-Aarteil S."/>
            <person name="Calhoun S."/>
            <person name="Haridas S."/>
            <person name="Kuo A."/>
            <person name="Mondo S."/>
            <person name="Pangilinan J."/>
            <person name="Riley R."/>
            <person name="Labutti K."/>
            <person name="Andreopoulos B."/>
            <person name="Lipzen A."/>
            <person name="Chen C."/>
            <person name="Yanf M."/>
            <person name="Daum C."/>
            <person name="Ng V."/>
            <person name="Clum A."/>
            <person name="Ohm R."/>
            <person name="Martin F."/>
            <person name="Silar P."/>
            <person name="Natvig D."/>
            <person name="Lalanne C."/>
            <person name="Gautier V."/>
            <person name="Ament-Velasquez S.L."/>
            <person name="Kruys A."/>
            <person name="Hutchinson M.I."/>
            <person name="Powell A.J."/>
            <person name="Barry K."/>
            <person name="Miller A.N."/>
            <person name="Grigoriev I.V."/>
            <person name="Debuchy R."/>
            <person name="Gladieux P."/>
            <person name="Thoren M.H."/>
            <person name="Johannesson H."/>
        </authorList>
    </citation>
    <scope>NUCLEOTIDE SEQUENCE</scope>
    <source>
        <strain evidence="4">PSN293</strain>
    </source>
</reference>
<feature type="region of interest" description="Disordered" evidence="2">
    <location>
        <begin position="120"/>
        <end position="206"/>
    </location>
</feature>
<keyword evidence="5" id="KW-1185">Reference proteome</keyword>